<dbReference type="AlphaFoldDB" id="A0A0C5VPP4"/>
<dbReference type="Pfam" id="PF11944">
    <property type="entry name" value="DUF3461"/>
    <property type="match status" value="1"/>
</dbReference>
<keyword evidence="2" id="KW-1185">Reference proteome</keyword>
<name>A0A0C5VPP4_9GAMM</name>
<dbReference type="PATRIC" id="fig|1445510.3.peg.167"/>
<gene>
    <name evidence="1" type="ORF">YC6258_00172</name>
</gene>
<protein>
    <submittedName>
        <fullName evidence="1">Uncharacterized protein</fullName>
    </submittedName>
</protein>
<dbReference type="KEGG" id="gsn:YC6258_00172"/>
<accession>A0A0C5VPP4</accession>
<dbReference type="OrthoDB" id="5624524at2"/>
<organism evidence="1 2">
    <name type="scientific">Gynuella sunshinyii YC6258</name>
    <dbReference type="NCBI Taxonomy" id="1445510"/>
    <lineage>
        <taxon>Bacteria</taxon>
        <taxon>Pseudomonadati</taxon>
        <taxon>Pseudomonadota</taxon>
        <taxon>Gammaproteobacteria</taxon>
        <taxon>Oceanospirillales</taxon>
        <taxon>Saccharospirillaceae</taxon>
        <taxon>Gynuella</taxon>
    </lineage>
</organism>
<sequence>MAYESLKALGIEDVDSIEKYTLRTEADYDILKIYHHKRKGELFARSEKFKYPRQHKRVKVDGGTGDMEEFSEIAPSLRYVMEELDQIERFGSTHKDLKSKILKDLRHLEKVVTNKIAEIEADLEKLEHP</sequence>
<dbReference type="InterPro" id="IPR020911">
    <property type="entry name" value="UPF0325"/>
</dbReference>
<reference evidence="1 2" key="1">
    <citation type="submission" date="2014-01" db="EMBL/GenBank/DDBJ databases">
        <title>Full genme sequencing of cellulolytic bacterium Gynuella sunshinyii YC6258T gen. nov., sp. nov.</title>
        <authorList>
            <person name="Khan H."/>
            <person name="Chung E.J."/>
            <person name="Chung Y.R."/>
        </authorList>
    </citation>
    <scope>NUCLEOTIDE SEQUENCE [LARGE SCALE GENOMIC DNA]</scope>
    <source>
        <strain evidence="1 2">YC6258</strain>
    </source>
</reference>
<dbReference type="RefSeq" id="WP_044615351.1">
    <property type="nucleotide sequence ID" value="NZ_CP007142.1"/>
</dbReference>
<dbReference type="HOGENOM" id="CLU_136774_0_0_6"/>
<dbReference type="Proteomes" id="UP000032266">
    <property type="component" value="Chromosome"/>
</dbReference>
<evidence type="ECO:0000313" key="2">
    <source>
        <dbReference type="Proteomes" id="UP000032266"/>
    </source>
</evidence>
<dbReference type="EMBL" id="CP007142">
    <property type="protein sequence ID" value="AJQ92224.1"/>
    <property type="molecule type" value="Genomic_DNA"/>
</dbReference>
<proteinExistence type="predicted"/>
<dbReference type="NCBIfam" id="NF010213">
    <property type="entry name" value="PRK13677.1"/>
    <property type="match status" value="1"/>
</dbReference>
<evidence type="ECO:0000313" key="1">
    <source>
        <dbReference type="EMBL" id="AJQ92224.1"/>
    </source>
</evidence>
<dbReference type="STRING" id="1445510.YC6258_00172"/>